<evidence type="ECO:0000256" key="1">
    <source>
        <dbReference type="SAM" id="MobiDB-lite"/>
    </source>
</evidence>
<gene>
    <name evidence="2" type="ORF">CALMAC_LOCUS4834</name>
</gene>
<proteinExistence type="predicted"/>
<dbReference type="Proteomes" id="UP000410492">
    <property type="component" value="Unassembled WGS sequence"/>
</dbReference>
<evidence type="ECO:0000313" key="3">
    <source>
        <dbReference type="Proteomes" id="UP000410492"/>
    </source>
</evidence>
<feature type="non-terminal residue" evidence="2">
    <location>
        <position position="72"/>
    </location>
</feature>
<organism evidence="2 3">
    <name type="scientific">Callosobruchus maculatus</name>
    <name type="common">Southern cowpea weevil</name>
    <name type="synonym">Pulse bruchid</name>
    <dbReference type="NCBI Taxonomy" id="64391"/>
    <lineage>
        <taxon>Eukaryota</taxon>
        <taxon>Metazoa</taxon>
        <taxon>Ecdysozoa</taxon>
        <taxon>Arthropoda</taxon>
        <taxon>Hexapoda</taxon>
        <taxon>Insecta</taxon>
        <taxon>Pterygota</taxon>
        <taxon>Neoptera</taxon>
        <taxon>Endopterygota</taxon>
        <taxon>Coleoptera</taxon>
        <taxon>Polyphaga</taxon>
        <taxon>Cucujiformia</taxon>
        <taxon>Chrysomeloidea</taxon>
        <taxon>Chrysomelidae</taxon>
        <taxon>Bruchinae</taxon>
        <taxon>Bruchini</taxon>
        <taxon>Callosobruchus</taxon>
    </lineage>
</organism>
<name>A0A653BYZ7_CALMS</name>
<feature type="region of interest" description="Disordered" evidence="1">
    <location>
        <begin position="28"/>
        <end position="72"/>
    </location>
</feature>
<feature type="compositionally biased region" description="Basic and acidic residues" evidence="1">
    <location>
        <begin position="63"/>
        <end position="72"/>
    </location>
</feature>
<evidence type="ECO:0000313" key="2">
    <source>
        <dbReference type="EMBL" id="VEN40783.1"/>
    </source>
</evidence>
<reference evidence="2 3" key="1">
    <citation type="submission" date="2019-01" db="EMBL/GenBank/DDBJ databases">
        <authorList>
            <person name="Sayadi A."/>
        </authorList>
    </citation>
    <scope>NUCLEOTIDE SEQUENCE [LARGE SCALE GENOMIC DNA]</scope>
</reference>
<dbReference type="AlphaFoldDB" id="A0A653BYZ7"/>
<keyword evidence="3" id="KW-1185">Reference proteome</keyword>
<feature type="compositionally biased region" description="Low complexity" evidence="1">
    <location>
        <begin position="51"/>
        <end position="60"/>
    </location>
</feature>
<sequence length="72" mass="8396">MGRKKSAKEKISKRELWKRMERIEKLLEKSVRSRSLSGSRSRSRDSDEGHCSSSSGSSRSLHNIREFDSRDR</sequence>
<protein>
    <submittedName>
        <fullName evidence="2">Uncharacterized protein</fullName>
    </submittedName>
</protein>
<dbReference type="EMBL" id="CAACVG010006653">
    <property type="protein sequence ID" value="VEN40783.1"/>
    <property type="molecule type" value="Genomic_DNA"/>
</dbReference>
<accession>A0A653BYZ7</accession>